<organism evidence="10 12">
    <name type="scientific">Cupriavidus campinensis</name>
    <dbReference type="NCBI Taxonomy" id="151783"/>
    <lineage>
        <taxon>Bacteria</taxon>
        <taxon>Pseudomonadati</taxon>
        <taxon>Pseudomonadota</taxon>
        <taxon>Betaproteobacteria</taxon>
        <taxon>Burkholderiales</taxon>
        <taxon>Burkholderiaceae</taxon>
        <taxon>Cupriavidus</taxon>
    </lineage>
</organism>
<feature type="transmembrane region" description="Helical" evidence="8">
    <location>
        <begin position="70"/>
        <end position="91"/>
    </location>
</feature>
<evidence type="ECO:0000256" key="6">
    <source>
        <dbReference type="ARBA" id="ARBA00022989"/>
    </source>
</evidence>
<evidence type="ECO:0000313" key="9">
    <source>
        <dbReference type="EMBL" id="TSP14117.1"/>
    </source>
</evidence>
<comment type="similarity">
    <text evidence="2 8">Belongs to the 4-toluene sulfonate uptake permease (TSUP) (TC 2.A.102) family.</text>
</comment>
<feature type="transmembrane region" description="Helical" evidence="8">
    <location>
        <begin position="173"/>
        <end position="192"/>
    </location>
</feature>
<dbReference type="EMBL" id="VCIZ01000001">
    <property type="protein sequence ID" value="TSP14117.1"/>
    <property type="molecule type" value="Genomic_DNA"/>
</dbReference>
<dbReference type="Proteomes" id="UP001056132">
    <property type="component" value="Chromosome 1"/>
</dbReference>
<dbReference type="RefSeq" id="WP_144195030.1">
    <property type="nucleotide sequence ID" value="NZ_CP097330.1"/>
</dbReference>
<dbReference type="KEGG" id="ccam:M5D45_08685"/>
<dbReference type="PANTHER" id="PTHR30269">
    <property type="entry name" value="TRANSMEMBRANE PROTEIN YFCA"/>
    <property type="match status" value="1"/>
</dbReference>
<keyword evidence="6 8" id="KW-1133">Transmembrane helix</keyword>
<evidence type="ECO:0000256" key="1">
    <source>
        <dbReference type="ARBA" id="ARBA00004651"/>
    </source>
</evidence>
<evidence type="ECO:0000313" key="12">
    <source>
        <dbReference type="Proteomes" id="UP001056132"/>
    </source>
</evidence>
<comment type="subcellular location">
    <subcellularLocation>
        <location evidence="1 8">Cell membrane</location>
        <topology evidence="1 8">Multi-pass membrane protein</topology>
    </subcellularLocation>
</comment>
<evidence type="ECO:0000313" key="10">
    <source>
        <dbReference type="EMBL" id="URF05846.1"/>
    </source>
</evidence>
<feature type="transmembrane region" description="Helical" evidence="8">
    <location>
        <begin position="137"/>
        <end position="161"/>
    </location>
</feature>
<feature type="transmembrane region" description="Helical" evidence="8">
    <location>
        <begin position="44"/>
        <end position="64"/>
    </location>
</feature>
<dbReference type="Proteomes" id="UP000318943">
    <property type="component" value="Unassembled WGS sequence"/>
</dbReference>
<sequence length="251" mass="26448">MSVDPVVILIALGAAVAGFVQGLSGFAFGMVAMSFWAWGVDPRMASAMSVFGALTGQLLAAFTVRRKFHLATVLPFLIGGAVGIPIGVSILPKLDIHLFKLCLGIILVIWCPIMLFSSRLPPIRHGGRLADAVVGGIGGILGGIGGFTGIAPTLWCTLRGFDKDTQRVVIQNFNLGALMVTMAVYIGTGIVTRDMLPMFAIVAPAMLIPTLLGTRVYVGISDIMFRRIVLTLLTGSGVAMLASSVPHLLTR</sequence>
<proteinExistence type="inferred from homology"/>
<dbReference type="InterPro" id="IPR052017">
    <property type="entry name" value="TSUP"/>
</dbReference>
<keyword evidence="4 8" id="KW-1003">Cell membrane</keyword>
<name>A0AAE9L3Q8_9BURK</name>
<dbReference type="AlphaFoldDB" id="A0AAE9L3Q8"/>
<evidence type="ECO:0000256" key="2">
    <source>
        <dbReference type="ARBA" id="ARBA00009142"/>
    </source>
</evidence>
<evidence type="ECO:0000256" key="8">
    <source>
        <dbReference type="RuleBase" id="RU363041"/>
    </source>
</evidence>
<evidence type="ECO:0000256" key="3">
    <source>
        <dbReference type="ARBA" id="ARBA00022448"/>
    </source>
</evidence>
<evidence type="ECO:0000256" key="5">
    <source>
        <dbReference type="ARBA" id="ARBA00022692"/>
    </source>
</evidence>
<feature type="transmembrane region" description="Helical" evidence="8">
    <location>
        <begin position="198"/>
        <end position="218"/>
    </location>
</feature>
<reference evidence="9 11" key="1">
    <citation type="submission" date="2019-05" db="EMBL/GenBank/DDBJ databases">
        <title>Whole genome sequence analysis of Cupriavidus campinensis S14E4C strain.</title>
        <authorList>
            <person name="Abbaszade G."/>
            <person name="Szabo A."/>
            <person name="Toumi M."/>
            <person name="Toth E."/>
        </authorList>
    </citation>
    <scope>NUCLEOTIDE SEQUENCE [LARGE SCALE GENOMIC DNA]</scope>
    <source>
        <strain evidence="9 11">S14E4C</strain>
    </source>
</reference>
<feature type="transmembrane region" description="Helical" evidence="8">
    <location>
        <begin position="6"/>
        <end position="32"/>
    </location>
</feature>
<keyword evidence="5 8" id="KW-0812">Transmembrane</keyword>
<feature type="transmembrane region" description="Helical" evidence="8">
    <location>
        <begin position="230"/>
        <end position="249"/>
    </location>
</feature>
<accession>A0AAE9L3Q8</accession>
<dbReference type="PANTHER" id="PTHR30269:SF37">
    <property type="entry name" value="MEMBRANE TRANSPORTER PROTEIN"/>
    <property type="match status" value="1"/>
</dbReference>
<feature type="transmembrane region" description="Helical" evidence="8">
    <location>
        <begin position="98"/>
        <end position="117"/>
    </location>
</feature>
<protein>
    <recommendedName>
        <fullName evidence="8">Probable membrane transporter protein</fullName>
    </recommendedName>
</protein>
<evidence type="ECO:0000256" key="4">
    <source>
        <dbReference type="ARBA" id="ARBA00022475"/>
    </source>
</evidence>
<keyword evidence="7 8" id="KW-0472">Membrane</keyword>
<gene>
    <name evidence="9" type="ORF">FGG12_00140</name>
    <name evidence="10" type="ORF">M5D45_08685</name>
</gene>
<evidence type="ECO:0000256" key="7">
    <source>
        <dbReference type="ARBA" id="ARBA00023136"/>
    </source>
</evidence>
<evidence type="ECO:0000313" key="11">
    <source>
        <dbReference type="Proteomes" id="UP000318943"/>
    </source>
</evidence>
<dbReference type="GO" id="GO:0005886">
    <property type="term" value="C:plasma membrane"/>
    <property type="evidence" value="ECO:0007669"/>
    <property type="project" value="UniProtKB-SubCell"/>
</dbReference>
<dbReference type="InterPro" id="IPR002781">
    <property type="entry name" value="TM_pro_TauE-like"/>
</dbReference>
<reference evidence="10" key="2">
    <citation type="journal article" date="2022" name="Microbiol. Resour. Announc.">
        <title>Genome Sequence of Cupriavidus campinensis Strain G5, a Member of a Bacterial Consortium Capable of Polyethylene Degradation.</title>
        <authorList>
            <person name="Schneider B."/>
            <person name="Pfeiffer F."/>
            <person name="Dyall-Smith M."/>
            <person name="Kunte H.J."/>
        </authorList>
    </citation>
    <scope>NUCLEOTIDE SEQUENCE</scope>
    <source>
        <strain evidence="10">G5</strain>
    </source>
</reference>
<keyword evidence="3" id="KW-0813">Transport</keyword>
<reference evidence="10" key="3">
    <citation type="submission" date="2022-05" db="EMBL/GenBank/DDBJ databases">
        <authorList>
            <person name="Kunte H.-J."/>
        </authorList>
    </citation>
    <scope>NUCLEOTIDE SEQUENCE</scope>
    <source>
        <strain evidence="10">G5</strain>
    </source>
</reference>
<keyword evidence="11" id="KW-1185">Reference proteome</keyword>
<dbReference type="Pfam" id="PF01925">
    <property type="entry name" value="TauE"/>
    <property type="match status" value="1"/>
</dbReference>
<dbReference type="EMBL" id="CP097330">
    <property type="protein sequence ID" value="URF05846.1"/>
    <property type="molecule type" value="Genomic_DNA"/>
</dbReference>